<reference evidence="1" key="1">
    <citation type="submission" date="2019-05" db="EMBL/GenBank/DDBJ databases">
        <title>Annotation for the trematode Fasciolopsis buski.</title>
        <authorList>
            <person name="Choi Y.-J."/>
        </authorList>
    </citation>
    <scope>NUCLEOTIDE SEQUENCE</scope>
    <source>
        <strain evidence="1">HT</strain>
        <tissue evidence="1">Whole worm</tissue>
    </source>
</reference>
<name>A0A8E0RQ62_9TREM</name>
<accession>A0A8E0RQ62</accession>
<organism evidence="1 2">
    <name type="scientific">Fasciolopsis buskii</name>
    <dbReference type="NCBI Taxonomy" id="27845"/>
    <lineage>
        <taxon>Eukaryota</taxon>
        <taxon>Metazoa</taxon>
        <taxon>Spiralia</taxon>
        <taxon>Lophotrochozoa</taxon>
        <taxon>Platyhelminthes</taxon>
        <taxon>Trematoda</taxon>
        <taxon>Digenea</taxon>
        <taxon>Plagiorchiida</taxon>
        <taxon>Echinostomata</taxon>
        <taxon>Echinostomatoidea</taxon>
        <taxon>Fasciolidae</taxon>
        <taxon>Fasciolopsis</taxon>
    </lineage>
</organism>
<dbReference type="AlphaFoldDB" id="A0A8E0RQ62"/>
<sequence>MSHSVPTLSVILSAGWDSLSLTDAHSGRLLSTHRLPCRPTHSPTVIPSGQFDSDGSIAAGAFIVPCEGM</sequence>
<proteinExistence type="predicted"/>
<comment type="caution">
    <text evidence="1">The sequence shown here is derived from an EMBL/GenBank/DDBJ whole genome shotgun (WGS) entry which is preliminary data.</text>
</comment>
<gene>
    <name evidence="1" type="ORF">FBUS_03225</name>
</gene>
<keyword evidence="2" id="KW-1185">Reference proteome</keyword>
<evidence type="ECO:0000313" key="2">
    <source>
        <dbReference type="Proteomes" id="UP000728185"/>
    </source>
</evidence>
<protein>
    <submittedName>
        <fullName evidence="1">Uncharacterized protein</fullName>
    </submittedName>
</protein>
<dbReference type="EMBL" id="LUCM01010986">
    <property type="protein sequence ID" value="KAA0184660.1"/>
    <property type="molecule type" value="Genomic_DNA"/>
</dbReference>
<evidence type="ECO:0000313" key="1">
    <source>
        <dbReference type="EMBL" id="KAA0184660.1"/>
    </source>
</evidence>
<dbReference type="Proteomes" id="UP000728185">
    <property type="component" value="Unassembled WGS sequence"/>
</dbReference>
<dbReference type="OrthoDB" id="270568at2759"/>